<dbReference type="Gene3D" id="3.20.20.70">
    <property type="entry name" value="Aldolase class I"/>
    <property type="match status" value="1"/>
</dbReference>
<dbReference type="InterPro" id="IPR050073">
    <property type="entry name" value="2-IPM_HCS-like"/>
</dbReference>
<dbReference type="Gene3D" id="1.10.238.260">
    <property type="match status" value="1"/>
</dbReference>
<dbReference type="Gene3D" id="3.30.160.270">
    <property type="match status" value="1"/>
</dbReference>
<dbReference type="InterPro" id="IPR000891">
    <property type="entry name" value="PYR_CT"/>
</dbReference>
<evidence type="ECO:0000256" key="7">
    <source>
        <dbReference type="ARBA" id="ARBA00022723"/>
    </source>
</evidence>
<dbReference type="Pfam" id="PF08502">
    <property type="entry name" value="LeuA_dimer"/>
    <property type="match status" value="1"/>
</dbReference>
<keyword evidence="8" id="KW-0100">Branched-chain amino acid biosynthesis</keyword>
<dbReference type="SMART" id="SM00917">
    <property type="entry name" value="LeuA_dimer"/>
    <property type="match status" value="1"/>
</dbReference>
<reference evidence="10" key="1">
    <citation type="submission" date="2018-05" db="EMBL/GenBank/DDBJ databases">
        <authorList>
            <person name="Lanie J.A."/>
            <person name="Ng W.-L."/>
            <person name="Kazmierczak K.M."/>
            <person name="Andrzejewski T.M."/>
            <person name="Davidsen T.M."/>
            <person name="Wayne K.J."/>
            <person name="Tettelin H."/>
            <person name="Glass J.I."/>
            <person name="Rusch D."/>
            <person name="Podicherti R."/>
            <person name="Tsui H.-C.T."/>
            <person name="Winkler M.E."/>
        </authorList>
    </citation>
    <scope>NUCLEOTIDE SEQUENCE</scope>
</reference>
<dbReference type="PANTHER" id="PTHR10277:SF9">
    <property type="entry name" value="2-ISOPROPYLMALATE SYNTHASE 1, CHLOROPLASTIC-RELATED"/>
    <property type="match status" value="1"/>
</dbReference>
<dbReference type="InterPro" id="IPR005671">
    <property type="entry name" value="LeuA_bact_synth"/>
</dbReference>
<dbReference type="GO" id="GO:0046872">
    <property type="term" value="F:metal ion binding"/>
    <property type="evidence" value="ECO:0007669"/>
    <property type="project" value="UniProtKB-KW"/>
</dbReference>
<dbReference type="PROSITE" id="PS00816">
    <property type="entry name" value="AIPM_HOMOCIT_SYNTH_2"/>
    <property type="match status" value="1"/>
</dbReference>
<dbReference type="FunFam" id="3.20.20.70:FF:000010">
    <property type="entry name" value="2-isopropylmalate synthase"/>
    <property type="match status" value="1"/>
</dbReference>
<sequence>MNEAKEIIIFDTTLRDGEQAPGCSMTLGEKLKIAHALKELNVNVIEAGFAAASPGDFESVKTIASEVEGPTICSLARCNEEDIEKAHQALEVNSNRRIHVFVATSEIHLKHKLNMAKDEVLKAAYNAVKMAKEHCQNVEFSPEDASRTDHEFLTEVVNAAIEAGATTINIPDTVGYTIPFEFGELFKHLITHCNNAEDVIFSVHCHDDLGLSVANSLAALESGAQQVECTINGIGERAGNTSLEEVCMAIKTRKEYFDFYTSIDSTKLYPTSRLVSTITGMHVPRNKAIVGDNAFSHEAGIHQHGMLRHASTYEIMKPQDVGIGRSNLVLGKHSGRHAFLDRVTELGYELSDEDLGPAFKEFKKLADRKKDIFDSDIEAIVLNADGGTLNNWELVDLETSSGSSWGAHAELKLKHIDGSMHEASTEKKSSSGPIESVFNAIEEITGYNLELTNFEIHSVSVGEDAQGEVTVTVSYEGQDFRGHGISTDIIESGALAYLEVINRIERNKNRH</sequence>
<evidence type="ECO:0000259" key="9">
    <source>
        <dbReference type="PROSITE" id="PS50991"/>
    </source>
</evidence>
<dbReference type="PANTHER" id="PTHR10277">
    <property type="entry name" value="HOMOCITRATE SYNTHASE-RELATED"/>
    <property type="match status" value="1"/>
</dbReference>
<dbReference type="GO" id="GO:0003852">
    <property type="term" value="F:2-isopropylmalate synthase activity"/>
    <property type="evidence" value="ECO:0007669"/>
    <property type="project" value="UniProtKB-EC"/>
</dbReference>
<evidence type="ECO:0000256" key="6">
    <source>
        <dbReference type="ARBA" id="ARBA00022679"/>
    </source>
</evidence>
<dbReference type="InterPro" id="IPR002034">
    <property type="entry name" value="AIPM/Hcit_synth_CS"/>
</dbReference>
<dbReference type="InterPro" id="IPR036230">
    <property type="entry name" value="LeuA_allosteric_dom_sf"/>
</dbReference>
<dbReference type="PROSITE" id="PS50991">
    <property type="entry name" value="PYR_CT"/>
    <property type="match status" value="1"/>
</dbReference>
<dbReference type="Pfam" id="PF22617">
    <property type="entry name" value="HCS_D2"/>
    <property type="match status" value="1"/>
</dbReference>
<organism evidence="10">
    <name type="scientific">marine metagenome</name>
    <dbReference type="NCBI Taxonomy" id="408172"/>
    <lineage>
        <taxon>unclassified sequences</taxon>
        <taxon>metagenomes</taxon>
        <taxon>ecological metagenomes</taxon>
    </lineage>
</organism>
<dbReference type="NCBIfam" id="TIGR00973">
    <property type="entry name" value="leuA_bact"/>
    <property type="match status" value="1"/>
</dbReference>
<comment type="similarity">
    <text evidence="2">Belongs to the alpha-IPM synthase/homocitrate synthase family. LeuA type 1 subfamily.</text>
</comment>
<dbReference type="FunFam" id="1.10.238.260:FF:000001">
    <property type="entry name" value="2-isopropylmalate synthase"/>
    <property type="match status" value="1"/>
</dbReference>
<evidence type="ECO:0000256" key="1">
    <source>
        <dbReference type="ARBA" id="ARBA00004689"/>
    </source>
</evidence>
<evidence type="ECO:0000256" key="4">
    <source>
        <dbReference type="ARBA" id="ARBA00022430"/>
    </source>
</evidence>
<evidence type="ECO:0000256" key="5">
    <source>
        <dbReference type="ARBA" id="ARBA00022605"/>
    </source>
</evidence>
<keyword evidence="6" id="KW-0808">Transferase</keyword>
<dbReference type="InterPro" id="IPR013785">
    <property type="entry name" value="Aldolase_TIM"/>
</dbReference>
<dbReference type="HAMAP" id="MF_01025">
    <property type="entry name" value="LeuA_type1"/>
    <property type="match status" value="1"/>
</dbReference>
<dbReference type="UniPathway" id="UPA00048">
    <property type="reaction ID" value="UER00070"/>
</dbReference>
<keyword evidence="4" id="KW-0432">Leucine biosynthesis</keyword>
<dbReference type="PROSITE" id="PS00815">
    <property type="entry name" value="AIPM_HOMOCIT_SYNTH_1"/>
    <property type="match status" value="1"/>
</dbReference>
<keyword evidence="7" id="KW-0479">Metal-binding</keyword>
<dbReference type="AlphaFoldDB" id="A0A381PRR3"/>
<dbReference type="NCBIfam" id="NF002086">
    <property type="entry name" value="PRK00915.1-3"/>
    <property type="match status" value="1"/>
</dbReference>
<dbReference type="GO" id="GO:0009098">
    <property type="term" value="P:L-leucine biosynthetic process"/>
    <property type="evidence" value="ECO:0007669"/>
    <property type="project" value="UniProtKB-UniPathway"/>
</dbReference>
<evidence type="ECO:0000256" key="8">
    <source>
        <dbReference type="ARBA" id="ARBA00023304"/>
    </source>
</evidence>
<proteinExistence type="inferred from homology"/>
<dbReference type="InterPro" id="IPR054691">
    <property type="entry name" value="LeuA/HCS_post-cat"/>
</dbReference>
<accession>A0A381PRR3</accession>
<dbReference type="SUPFAM" id="SSF51569">
    <property type="entry name" value="Aldolase"/>
    <property type="match status" value="1"/>
</dbReference>
<comment type="pathway">
    <text evidence="1">Amino-acid biosynthesis; L-leucine biosynthesis; L-leucine from 3-methyl-2-oxobutanoate: step 1/4.</text>
</comment>
<keyword evidence="5" id="KW-0028">Amino-acid biosynthesis</keyword>
<evidence type="ECO:0000256" key="2">
    <source>
        <dbReference type="ARBA" id="ARBA00009396"/>
    </source>
</evidence>
<dbReference type="EC" id="2.3.3.13" evidence="3"/>
<dbReference type="CDD" id="cd07940">
    <property type="entry name" value="DRE_TIM_IPMS"/>
    <property type="match status" value="1"/>
</dbReference>
<dbReference type="Pfam" id="PF00682">
    <property type="entry name" value="HMGL-like"/>
    <property type="match status" value="1"/>
</dbReference>
<dbReference type="InterPro" id="IPR013709">
    <property type="entry name" value="2-isopropylmalate_synth_dimer"/>
</dbReference>
<dbReference type="EMBL" id="UINC01001070">
    <property type="protein sequence ID" value="SUZ69706.1"/>
    <property type="molecule type" value="Genomic_DNA"/>
</dbReference>
<name>A0A381PRR3_9ZZZZ</name>
<feature type="domain" description="Pyruvate carboxyltransferase" evidence="9">
    <location>
        <begin position="7"/>
        <end position="269"/>
    </location>
</feature>
<dbReference type="SUPFAM" id="SSF110921">
    <property type="entry name" value="2-isopropylmalate synthase LeuA, allosteric (dimerisation) domain"/>
    <property type="match status" value="1"/>
</dbReference>
<evidence type="ECO:0000256" key="3">
    <source>
        <dbReference type="ARBA" id="ARBA00012973"/>
    </source>
</evidence>
<protein>
    <recommendedName>
        <fullName evidence="3">2-isopropylmalate synthase</fullName>
        <ecNumber evidence="3">2.3.3.13</ecNumber>
    </recommendedName>
</protein>
<gene>
    <name evidence="10" type="ORF">METZ01_LOCUS22560</name>
</gene>
<evidence type="ECO:0000313" key="10">
    <source>
        <dbReference type="EMBL" id="SUZ69706.1"/>
    </source>
</evidence>